<sequence>MANVPSDEDSETSPAASGTPKEAFQRVKRSPELPAPEAVRLRMTPIAATGTLLWTIALILTQLFQSELADSGRAWWGACALAGVALGIFGTAVMAVFDRRHFRSSDEEPEATDGSDAGDAQHA</sequence>
<reference evidence="3 4" key="2">
    <citation type="submission" date="2019-05" db="EMBL/GenBank/DDBJ databases">
        <title>Glycomyces buryatensis sp. nov.</title>
        <authorList>
            <person name="Nikitina E."/>
        </authorList>
    </citation>
    <scope>NUCLEOTIDE SEQUENCE [LARGE SCALE GENOMIC DNA]</scope>
    <source>
        <strain evidence="3 4">18</strain>
    </source>
</reference>
<feature type="transmembrane region" description="Helical" evidence="2">
    <location>
        <begin position="75"/>
        <end position="97"/>
    </location>
</feature>
<accession>A0A4S8QFH7</accession>
<gene>
    <name evidence="3" type="ORF">FAB82_01770</name>
</gene>
<protein>
    <submittedName>
        <fullName evidence="3">DUF2530 domain-containing protein</fullName>
    </submittedName>
</protein>
<keyword evidence="2" id="KW-0472">Membrane</keyword>
<feature type="region of interest" description="Disordered" evidence="1">
    <location>
        <begin position="1"/>
        <end position="36"/>
    </location>
</feature>
<feature type="transmembrane region" description="Helical" evidence="2">
    <location>
        <begin position="46"/>
        <end position="63"/>
    </location>
</feature>
<dbReference type="Pfam" id="PF10745">
    <property type="entry name" value="DUF2530"/>
    <property type="match status" value="1"/>
</dbReference>
<dbReference type="EMBL" id="STGY01000004">
    <property type="protein sequence ID" value="THV43427.1"/>
    <property type="molecule type" value="Genomic_DNA"/>
</dbReference>
<feature type="compositionally biased region" description="Acidic residues" evidence="1">
    <location>
        <begin position="1"/>
        <end position="11"/>
    </location>
</feature>
<name>A0A4S8QFH7_9ACTN</name>
<dbReference type="InterPro" id="IPR019681">
    <property type="entry name" value="DUF2530"/>
</dbReference>
<proteinExistence type="predicted"/>
<keyword evidence="2" id="KW-0812">Transmembrane</keyword>
<keyword evidence="2" id="KW-1133">Transmembrane helix</keyword>
<evidence type="ECO:0000313" key="4">
    <source>
        <dbReference type="Proteomes" id="UP000308760"/>
    </source>
</evidence>
<feature type="region of interest" description="Disordered" evidence="1">
    <location>
        <begin position="102"/>
        <end position="123"/>
    </location>
</feature>
<organism evidence="3 4">
    <name type="scientific">Glycomyces buryatensis</name>
    <dbReference type="NCBI Taxonomy" id="2570927"/>
    <lineage>
        <taxon>Bacteria</taxon>
        <taxon>Bacillati</taxon>
        <taxon>Actinomycetota</taxon>
        <taxon>Actinomycetes</taxon>
        <taxon>Glycomycetales</taxon>
        <taxon>Glycomycetaceae</taxon>
        <taxon>Glycomyces</taxon>
    </lineage>
</organism>
<keyword evidence="4" id="KW-1185">Reference proteome</keyword>
<evidence type="ECO:0000256" key="1">
    <source>
        <dbReference type="SAM" id="MobiDB-lite"/>
    </source>
</evidence>
<dbReference type="AlphaFoldDB" id="A0A4S8QFH7"/>
<evidence type="ECO:0000256" key="2">
    <source>
        <dbReference type="SAM" id="Phobius"/>
    </source>
</evidence>
<reference evidence="4" key="1">
    <citation type="submission" date="2019-04" db="EMBL/GenBank/DDBJ databases">
        <title>Nocardioides xinjiangensis sp. nov.</title>
        <authorList>
            <person name="Liu S."/>
        </authorList>
    </citation>
    <scope>NUCLEOTIDE SEQUENCE [LARGE SCALE GENOMIC DNA]</scope>
    <source>
        <strain evidence="4">18</strain>
    </source>
</reference>
<comment type="caution">
    <text evidence="3">The sequence shown here is derived from an EMBL/GenBank/DDBJ whole genome shotgun (WGS) entry which is preliminary data.</text>
</comment>
<dbReference type="OrthoDB" id="5149277at2"/>
<evidence type="ECO:0000313" key="3">
    <source>
        <dbReference type="EMBL" id="THV43427.1"/>
    </source>
</evidence>
<dbReference type="Proteomes" id="UP000308760">
    <property type="component" value="Unassembled WGS sequence"/>
</dbReference>